<keyword evidence="7 8" id="KW-0472">Membrane</keyword>
<evidence type="ECO:0000256" key="2">
    <source>
        <dbReference type="ARBA" id="ARBA00009765"/>
    </source>
</evidence>
<gene>
    <name evidence="8" type="primary">corA</name>
    <name evidence="9" type="ORF">LX87_01652</name>
</gene>
<organism evidence="9 10">
    <name type="scientific">Larkinella arboricola</name>
    <dbReference type="NCBI Taxonomy" id="643671"/>
    <lineage>
        <taxon>Bacteria</taxon>
        <taxon>Pseudomonadati</taxon>
        <taxon>Bacteroidota</taxon>
        <taxon>Cytophagia</taxon>
        <taxon>Cytophagales</taxon>
        <taxon>Spirosomataceae</taxon>
        <taxon>Larkinella</taxon>
    </lineage>
</organism>
<proteinExistence type="inferred from homology"/>
<keyword evidence="8" id="KW-0406">Ion transport</keyword>
<dbReference type="PANTHER" id="PTHR46494">
    <property type="entry name" value="CORA FAMILY METAL ION TRANSPORTER (EUROFUNG)"/>
    <property type="match status" value="1"/>
</dbReference>
<feature type="transmembrane region" description="Helical" evidence="8">
    <location>
        <begin position="316"/>
        <end position="335"/>
    </location>
</feature>
<reference evidence="9 10" key="1">
    <citation type="submission" date="2018-06" db="EMBL/GenBank/DDBJ databases">
        <title>Genomic Encyclopedia of Archaeal and Bacterial Type Strains, Phase II (KMG-II): from individual species to whole genera.</title>
        <authorList>
            <person name="Goeker M."/>
        </authorList>
    </citation>
    <scope>NUCLEOTIDE SEQUENCE [LARGE SCALE GENOMIC DNA]</scope>
    <source>
        <strain evidence="9 10">DSM 21851</strain>
    </source>
</reference>
<dbReference type="InterPro" id="IPR045863">
    <property type="entry name" value="CorA_TM1_TM2"/>
</dbReference>
<keyword evidence="8" id="KW-0460">Magnesium</keyword>
<evidence type="ECO:0000256" key="6">
    <source>
        <dbReference type="ARBA" id="ARBA00022989"/>
    </source>
</evidence>
<dbReference type="SUPFAM" id="SSF144083">
    <property type="entry name" value="Magnesium transport protein CorA, transmembrane region"/>
    <property type="match status" value="1"/>
</dbReference>
<dbReference type="GO" id="GO:0015087">
    <property type="term" value="F:cobalt ion transmembrane transporter activity"/>
    <property type="evidence" value="ECO:0007669"/>
    <property type="project" value="UniProtKB-UniRule"/>
</dbReference>
<comment type="similarity">
    <text evidence="2 8">Belongs to the CorA metal ion transporter (MIT) (TC 1.A.35) family.</text>
</comment>
<evidence type="ECO:0000256" key="5">
    <source>
        <dbReference type="ARBA" id="ARBA00022692"/>
    </source>
</evidence>
<keyword evidence="4 8" id="KW-1003">Cell membrane</keyword>
<dbReference type="CDD" id="cd12828">
    <property type="entry name" value="TmCorA-like_1"/>
    <property type="match status" value="1"/>
</dbReference>
<dbReference type="FunFam" id="1.20.58.340:FF:000012">
    <property type="entry name" value="Magnesium transport protein CorA"/>
    <property type="match status" value="1"/>
</dbReference>
<dbReference type="InterPro" id="IPR002523">
    <property type="entry name" value="MgTranspt_CorA/ZnTranspt_ZntB"/>
</dbReference>
<keyword evidence="6 8" id="KW-1133">Transmembrane helix</keyword>
<dbReference type="Gene3D" id="3.30.460.20">
    <property type="entry name" value="CorA soluble domain-like"/>
    <property type="match status" value="1"/>
</dbReference>
<keyword evidence="10" id="KW-1185">Reference proteome</keyword>
<dbReference type="InterPro" id="IPR045861">
    <property type="entry name" value="CorA_cytoplasmic_dom"/>
</dbReference>
<dbReference type="GO" id="GO:0050897">
    <property type="term" value="F:cobalt ion binding"/>
    <property type="evidence" value="ECO:0007669"/>
    <property type="project" value="TreeGrafter"/>
</dbReference>
<dbReference type="InterPro" id="IPR004488">
    <property type="entry name" value="Mg/Co-transport_prot_CorA"/>
</dbReference>
<keyword evidence="3 8" id="KW-0813">Transport</keyword>
<comment type="caution">
    <text evidence="9">The sequence shown here is derived from an EMBL/GenBank/DDBJ whole genome shotgun (WGS) entry which is preliminary data.</text>
</comment>
<evidence type="ECO:0000313" key="9">
    <source>
        <dbReference type="EMBL" id="RAJ99955.1"/>
    </source>
</evidence>
<protein>
    <recommendedName>
        <fullName evidence="8">Magnesium transport protein CorA</fullName>
    </recommendedName>
</protein>
<keyword evidence="5 8" id="KW-0812">Transmembrane</keyword>
<name>A0A327X0T0_LARAB</name>
<feature type="transmembrane region" description="Helical" evidence="8">
    <location>
        <begin position="347"/>
        <end position="367"/>
    </location>
</feature>
<comment type="subcellular location">
    <subcellularLocation>
        <location evidence="1">Cell membrane</location>
        <topology evidence="1">Multi-pass membrane protein</topology>
    </subcellularLocation>
    <subcellularLocation>
        <location evidence="8">Membrane</location>
        <topology evidence="8">Multi-pass membrane protein</topology>
    </subcellularLocation>
</comment>
<dbReference type="PANTHER" id="PTHR46494:SF1">
    <property type="entry name" value="CORA FAMILY METAL ION TRANSPORTER (EUROFUNG)"/>
    <property type="match status" value="1"/>
</dbReference>
<dbReference type="EMBL" id="QLMC01000002">
    <property type="protein sequence ID" value="RAJ99955.1"/>
    <property type="molecule type" value="Genomic_DNA"/>
</dbReference>
<dbReference type="GO" id="GO:0000287">
    <property type="term" value="F:magnesium ion binding"/>
    <property type="evidence" value="ECO:0007669"/>
    <property type="project" value="TreeGrafter"/>
</dbReference>
<evidence type="ECO:0000256" key="3">
    <source>
        <dbReference type="ARBA" id="ARBA00022448"/>
    </source>
</evidence>
<dbReference type="Proteomes" id="UP000248790">
    <property type="component" value="Unassembled WGS sequence"/>
</dbReference>
<dbReference type="Pfam" id="PF01544">
    <property type="entry name" value="CorA"/>
    <property type="match status" value="1"/>
</dbReference>
<dbReference type="GO" id="GO:0005886">
    <property type="term" value="C:plasma membrane"/>
    <property type="evidence" value="ECO:0007669"/>
    <property type="project" value="UniProtKB-SubCell"/>
</dbReference>
<dbReference type="AlphaFoldDB" id="A0A327X0T0"/>
<evidence type="ECO:0000256" key="4">
    <source>
        <dbReference type="ARBA" id="ARBA00022475"/>
    </source>
</evidence>
<dbReference type="SUPFAM" id="SSF143865">
    <property type="entry name" value="CorA soluble domain-like"/>
    <property type="match status" value="1"/>
</dbReference>
<dbReference type="Gene3D" id="1.20.58.340">
    <property type="entry name" value="Magnesium transport protein CorA, transmembrane region"/>
    <property type="match status" value="2"/>
</dbReference>
<sequence length="373" mass="43211">MKVNTGSHGARRYVMRRRRYKHSEKKVGASPGTLIYVGQEIDYKTKIRRIDYNEAAYTVENIKRLASCSRPDDASDIVSWVNVDGIHEPSVIERIGQQYQLHSLLLEDVMNSQQKPKVEEYDGSYLFATLKMLYFKPASEELDSEHLSFVLGKNYLISFQEERKADLFQPVLDRIQASAGKTRRNGPDYLLYALMDLVVDHYFVVLDNIAEKLEGLEDCIIQQAAGQDTLTHLYTLKRELTLMRKAVWPVREMLSRLLLEESELIRPTTIPFLRDLYDHVVQVLDSIDSYRELATGLLDVYLSTLSNRMNSVMKTLTIFSAIFMPLTFIVGVYGMNFDNMPELHTRSGYFVVLGVMAVLTVLMIIYFRRRRWF</sequence>
<evidence type="ECO:0000256" key="7">
    <source>
        <dbReference type="ARBA" id="ARBA00023136"/>
    </source>
</evidence>
<dbReference type="GO" id="GO:0015095">
    <property type="term" value="F:magnesium ion transmembrane transporter activity"/>
    <property type="evidence" value="ECO:0007669"/>
    <property type="project" value="UniProtKB-UniRule"/>
</dbReference>
<evidence type="ECO:0000313" key="10">
    <source>
        <dbReference type="Proteomes" id="UP000248790"/>
    </source>
</evidence>
<comment type="function">
    <text evidence="8">Mediates influx of magnesium ions.</text>
</comment>
<evidence type="ECO:0000256" key="8">
    <source>
        <dbReference type="RuleBase" id="RU362010"/>
    </source>
</evidence>
<evidence type="ECO:0000256" key="1">
    <source>
        <dbReference type="ARBA" id="ARBA00004651"/>
    </source>
</evidence>
<accession>A0A327X0T0</accession>
<dbReference type="NCBIfam" id="TIGR00383">
    <property type="entry name" value="corA"/>
    <property type="match status" value="1"/>
</dbReference>